<accession>A0ABU7A1F7</accession>
<dbReference type="Proteomes" id="UP001345963">
    <property type="component" value="Unassembled WGS sequence"/>
</dbReference>
<organism evidence="1 2">
    <name type="scientific">Ataeniobius toweri</name>
    <dbReference type="NCBI Taxonomy" id="208326"/>
    <lineage>
        <taxon>Eukaryota</taxon>
        <taxon>Metazoa</taxon>
        <taxon>Chordata</taxon>
        <taxon>Craniata</taxon>
        <taxon>Vertebrata</taxon>
        <taxon>Euteleostomi</taxon>
        <taxon>Actinopterygii</taxon>
        <taxon>Neopterygii</taxon>
        <taxon>Teleostei</taxon>
        <taxon>Neoteleostei</taxon>
        <taxon>Acanthomorphata</taxon>
        <taxon>Ovalentaria</taxon>
        <taxon>Atherinomorphae</taxon>
        <taxon>Cyprinodontiformes</taxon>
        <taxon>Goodeidae</taxon>
        <taxon>Ataeniobius</taxon>
    </lineage>
</organism>
<reference evidence="1 2" key="1">
    <citation type="submission" date="2021-07" db="EMBL/GenBank/DDBJ databases">
        <authorList>
            <person name="Palmer J.M."/>
        </authorList>
    </citation>
    <scope>NUCLEOTIDE SEQUENCE [LARGE SCALE GENOMIC DNA]</scope>
    <source>
        <strain evidence="1 2">AT_MEX2019</strain>
        <tissue evidence="1">Muscle</tissue>
    </source>
</reference>
<name>A0ABU7A1F7_9TELE</name>
<protein>
    <submittedName>
        <fullName evidence="1">Uncharacterized protein</fullName>
    </submittedName>
</protein>
<dbReference type="EMBL" id="JAHUTI010000112">
    <property type="protein sequence ID" value="MED6231629.1"/>
    <property type="molecule type" value="Genomic_DNA"/>
</dbReference>
<sequence>MKPLLFGWRFSQNLERFNLNPQRKDKNTSFSLWRLQNQKRQAWKARVWHPQQERQSDSRCLEAQRLPLHLTDLAEDV</sequence>
<evidence type="ECO:0000313" key="2">
    <source>
        <dbReference type="Proteomes" id="UP001345963"/>
    </source>
</evidence>
<proteinExistence type="predicted"/>
<evidence type="ECO:0000313" key="1">
    <source>
        <dbReference type="EMBL" id="MED6231629.1"/>
    </source>
</evidence>
<gene>
    <name evidence="1" type="ORF">ATANTOWER_001114</name>
</gene>
<keyword evidence="2" id="KW-1185">Reference proteome</keyword>
<comment type="caution">
    <text evidence="1">The sequence shown here is derived from an EMBL/GenBank/DDBJ whole genome shotgun (WGS) entry which is preliminary data.</text>
</comment>